<name>A0ABR2KWB2_9EUKA</name>
<dbReference type="SMART" id="SM00671">
    <property type="entry name" value="SEL1"/>
    <property type="match status" value="8"/>
</dbReference>
<accession>A0ABR2KWB2</accession>
<evidence type="ECO:0008006" key="4">
    <source>
        <dbReference type="Google" id="ProtNLM"/>
    </source>
</evidence>
<evidence type="ECO:0000313" key="3">
    <source>
        <dbReference type="Proteomes" id="UP001470230"/>
    </source>
</evidence>
<dbReference type="InterPro" id="IPR006597">
    <property type="entry name" value="Sel1-like"/>
</dbReference>
<proteinExistence type="inferred from homology"/>
<dbReference type="EMBL" id="JAPFFF010000003">
    <property type="protein sequence ID" value="KAK8895379.1"/>
    <property type="molecule type" value="Genomic_DNA"/>
</dbReference>
<dbReference type="PANTHER" id="PTHR11102:SF160">
    <property type="entry name" value="ERAD-ASSOCIATED E3 UBIQUITIN-PROTEIN LIGASE COMPONENT HRD3"/>
    <property type="match status" value="1"/>
</dbReference>
<dbReference type="Pfam" id="PF08238">
    <property type="entry name" value="Sel1"/>
    <property type="match status" value="9"/>
</dbReference>
<dbReference type="SUPFAM" id="SSF56112">
    <property type="entry name" value="Protein kinase-like (PK-like)"/>
    <property type="match status" value="1"/>
</dbReference>
<dbReference type="InterPro" id="IPR050767">
    <property type="entry name" value="Sel1_AlgK"/>
</dbReference>
<comment type="caution">
    <text evidence="2">The sequence shown here is derived from an EMBL/GenBank/DDBJ whole genome shotgun (WGS) entry which is preliminary data.</text>
</comment>
<evidence type="ECO:0000313" key="2">
    <source>
        <dbReference type="EMBL" id="KAK8895379.1"/>
    </source>
</evidence>
<dbReference type="Proteomes" id="UP001470230">
    <property type="component" value="Unassembled WGS sequence"/>
</dbReference>
<protein>
    <recommendedName>
        <fullName evidence="4">Protein kinase domain-containing protein</fullName>
    </recommendedName>
</protein>
<reference evidence="2 3" key="1">
    <citation type="submission" date="2024-04" db="EMBL/GenBank/DDBJ databases">
        <title>Tritrichomonas musculus Genome.</title>
        <authorList>
            <person name="Alves-Ferreira E."/>
            <person name="Grigg M."/>
            <person name="Lorenzi H."/>
            <person name="Galac M."/>
        </authorList>
    </citation>
    <scope>NUCLEOTIDE SEQUENCE [LARGE SCALE GENOMIC DNA]</scope>
    <source>
        <strain evidence="2 3">EAF2021</strain>
    </source>
</reference>
<gene>
    <name evidence="2" type="ORF">M9Y10_023842</name>
</gene>
<dbReference type="InterPro" id="IPR011990">
    <property type="entry name" value="TPR-like_helical_dom_sf"/>
</dbReference>
<dbReference type="Gene3D" id="1.25.40.10">
    <property type="entry name" value="Tetratricopeptide repeat domain"/>
    <property type="match status" value="3"/>
</dbReference>
<organism evidence="2 3">
    <name type="scientific">Tritrichomonas musculus</name>
    <dbReference type="NCBI Taxonomy" id="1915356"/>
    <lineage>
        <taxon>Eukaryota</taxon>
        <taxon>Metamonada</taxon>
        <taxon>Parabasalia</taxon>
        <taxon>Tritrichomonadida</taxon>
        <taxon>Tritrichomonadidae</taxon>
        <taxon>Tritrichomonas</taxon>
    </lineage>
</organism>
<comment type="similarity">
    <text evidence="1">Belongs to the sel-1 family.</text>
</comment>
<sequence>MEFENITVDPIHIFKHNNYTIGEKINNEKIHVAVEKDTNQFFFLLKKGEKNILKTNKSFIDHLEKSFELIHPSIINLSGYTINKQYLYYKHVKDYIINIEDIQLSDENIQKIFLGIASGLSYLLTKEYYFPNFSLDCVIFDSKFCPRLIDYINFEDEDKTSEKDLILKYADVLQTIIKKKIEEEPGILLNEEFKSLIERCAQKTNIPTFGDFINFLISTPFRGDFRYVRHEPYQRYLKILQLCDKIIYDDFLSRNNDSIRNFDSIEQICYYFFKNNEKKKLGNDDLYLLNSLPEYYIKHLAKICPALSDKLSRYLFIEDISLVIPNWKTLHDLNKDKNPFKIYKELMKNIKILENQRNEIFDTKKTKEISYKIESLRIQAIFYLKKASKQSEDAKINIELAVQYIKGKLLPYNLEKAFNILDSISNADQQTKTFINQIKEKTRFAIKSIKDVIQNLNNEQKEKVQKAEGGDILSLFYVGFAFYTGFNGFPILHSLSIQYYRKAAKKSPDAMTFLGYLYFNGIFFPQNFRRAVKCFKRAADGGSLRAEIIDCLLRRHLWRNYLVNFQINDLFNDYIETFQSTVQNISLLFSKIIYYIESNKFSNTVFELELSSEYRKTSFMGKSKIYENSDTFLTITYTQKWDKKIKPIFSEKIIMTSEKLDSNCDVNRQLFIAKSYFHGNNNFPVNYTKAAKFFRLAANNGDPEAQLYYALLNMKSIGDEYDLEKAKHYFQESAKQNNIKGKLYYAIFEEKCENNSTIFKKLIKECCDSNDASSLYLYAMHLENNNSDLNEFIDYYKKAAELGHYDSLIKLLNILEGKSFEDYLELSIGMFNEDILTRLIKFYDERKRYDQSNILIQIGIKLNSQLFNAYYIDHLLYGKGIEINIKKAKNLAILSFKETYLDNSKYVKKYIVVVLQALVVNNEHEKALKFLLQYKKALNESDKEGFLLFYKNFDKSLAKKNYIPAYLYFRDFKLCHELLLELQNKSGNFMHIFTKLLDYATNDNNSFAFAIIGKMYKQEKYIIRDLKLAIKYFARSVELKCPLGYYYLGKEFFYGRFLEQNFETAKKYLILAVQNNEPRACYYLFKTLNNLNDKVLDDIGILLIGAEFGHKRAIYEYGKLLYKGKNDKVEKNESEGIKFIQQAAFRKYTKAIKFCIRHGISFIENKNEDDSILEDDSISADDERRIGKNQKHFNYNTEGKGHTIKLIDNDEVDKSMSDSIEFWL</sequence>
<dbReference type="InterPro" id="IPR011009">
    <property type="entry name" value="Kinase-like_dom_sf"/>
</dbReference>
<dbReference type="SUPFAM" id="SSF81901">
    <property type="entry name" value="HCP-like"/>
    <property type="match status" value="3"/>
</dbReference>
<dbReference type="PANTHER" id="PTHR11102">
    <property type="entry name" value="SEL-1-LIKE PROTEIN"/>
    <property type="match status" value="1"/>
</dbReference>
<keyword evidence="3" id="KW-1185">Reference proteome</keyword>
<evidence type="ECO:0000256" key="1">
    <source>
        <dbReference type="ARBA" id="ARBA00038101"/>
    </source>
</evidence>